<dbReference type="Proteomes" id="UP000664480">
    <property type="component" value="Unassembled WGS sequence"/>
</dbReference>
<organism evidence="1 2">
    <name type="scientific">Algoriphagus pacificus</name>
    <dbReference type="NCBI Taxonomy" id="2811234"/>
    <lineage>
        <taxon>Bacteria</taxon>
        <taxon>Pseudomonadati</taxon>
        <taxon>Bacteroidota</taxon>
        <taxon>Cytophagia</taxon>
        <taxon>Cytophagales</taxon>
        <taxon>Cyclobacteriaceae</taxon>
        <taxon>Algoriphagus</taxon>
    </lineage>
</organism>
<gene>
    <name evidence="1" type="ORF">J0A69_12430</name>
</gene>
<name>A0ABS3CGL1_9BACT</name>
<accession>A0ABS3CGL1</accession>
<reference evidence="1 2" key="1">
    <citation type="submission" date="2021-03" db="EMBL/GenBank/DDBJ databases">
        <title>novel species isolated from a fishpond in China.</title>
        <authorList>
            <person name="Lu H."/>
            <person name="Cai Z."/>
        </authorList>
    </citation>
    <scope>NUCLEOTIDE SEQUENCE [LARGE SCALE GENOMIC DNA]</scope>
    <source>
        <strain evidence="1 2">YJ13C</strain>
    </source>
</reference>
<comment type="caution">
    <text evidence="1">The sequence shown here is derived from an EMBL/GenBank/DDBJ whole genome shotgun (WGS) entry which is preliminary data.</text>
</comment>
<sequence>MIQEFGIRILRIKNEEVMAVPTTVRDRRGD</sequence>
<keyword evidence="2" id="KW-1185">Reference proteome</keyword>
<proteinExistence type="predicted"/>
<dbReference type="EMBL" id="JAFKCU010000002">
    <property type="protein sequence ID" value="MBN7816246.1"/>
    <property type="molecule type" value="Genomic_DNA"/>
</dbReference>
<evidence type="ECO:0000313" key="2">
    <source>
        <dbReference type="Proteomes" id="UP000664480"/>
    </source>
</evidence>
<evidence type="ECO:0000313" key="1">
    <source>
        <dbReference type="EMBL" id="MBN7816246.1"/>
    </source>
</evidence>
<protein>
    <submittedName>
        <fullName evidence="1">Uncharacterized protein</fullName>
    </submittedName>
</protein>